<evidence type="ECO:0000256" key="6">
    <source>
        <dbReference type="ARBA" id="ARBA00023136"/>
    </source>
</evidence>
<keyword evidence="3" id="KW-1134">Transmembrane beta strand</keyword>
<comment type="caution">
    <text evidence="8">The sequence shown here is derived from an EMBL/GenBank/DDBJ whole genome shotgun (WGS) entry which is preliminary data.</text>
</comment>
<evidence type="ECO:0000256" key="5">
    <source>
        <dbReference type="ARBA" id="ARBA00022729"/>
    </source>
</evidence>
<name>A0ABQ6FBF2_9RHOO</name>
<proteinExistence type="inferred from homology"/>
<keyword evidence="5" id="KW-0732">Signal</keyword>
<evidence type="ECO:0000256" key="7">
    <source>
        <dbReference type="ARBA" id="ARBA00023237"/>
    </source>
</evidence>
<dbReference type="Gene3D" id="2.40.160.60">
    <property type="entry name" value="Outer membrane protein transport protein (OMPP1/FadL/TodX)"/>
    <property type="match status" value="1"/>
</dbReference>
<dbReference type="InterPro" id="IPR005017">
    <property type="entry name" value="OMPP1/FadL/TodX"/>
</dbReference>
<evidence type="ECO:0000256" key="2">
    <source>
        <dbReference type="ARBA" id="ARBA00008163"/>
    </source>
</evidence>
<evidence type="ECO:0000313" key="9">
    <source>
        <dbReference type="Proteomes" id="UP001157167"/>
    </source>
</evidence>
<protein>
    <recommendedName>
        <fullName evidence="10">Aromatic hydrocarbon degradation protein</fullName>
    </recommendedName>
</protein>
<evidence type="ECO:0000313" key="8">
    <source>
        <dbReference type="EMBL" id="GLT22897.1"/>
    </source>
</evidence>
<keyword evidence="4" id="KW-0812">Transmembrane</keyword>
<accession>A0ABQ6FBF2</accession>
<comment type="subcellular location">
    <subcellularLocation>
        <location evidence="1">Cell outer membrane</location>
        <topology evidence="1">Multi-pass membrane protein</topology>
    </subcellularLocation>
</comment>
<dbReference type="Proteomes" id="UP001157167">
    <property type="component" value="Unassembled WGS sequence"/>
</dbReference>
<gene>
    <name evidence="8" type="ORF">GCM10007933_23580</name>
</gene>
<dbReference type="SUPFAM" id="SSF56935">
    <property type="entry name" value="Porins"/>
    <property type="match status" value="1"/>
</dbReference>
<keyword evidence="7" id="KW-0998">Cell outer membrane</keyword>
<dbReference type="PANTHER" id="PTHR35093:SF8">
    <property type="entry name" value="OUTER MEMBRANE PROTEIN NMB0088-RELATED"/>
    <property type="match status" value="1"/>
</dbReference>
<evidence type="ECO:0000256" key="3">
    <source>
        <dbReference type="ARBA" id="ARBA00022452"/>
    </source>
</evidence>
<organism evidence="8 9">
    <name type="scientific">Zoogloea oryzae</name>
    <dbReference type="NCBI Taxonomy" id="310767"/>
    <lineage>
        <taxon>Bacteria</taxon>
        <taxon>Pseudomonadati</taxon>
        <taxon>Pseudomonadota</taxon>
        <taxon>Betaproteobacteria</taxon>
        <taxon>Rhodocyclales</taxon>
        <taxon>Zoogloeaceae</taxon>
        <taxon>Zoogloea</taxon>
    </lineage>
</organism>
<dbReference type="EMBL" id="BSPX01000034">
    <property type="protein sequence ID" value="GLT22897.1"/>
    <property type="molecule type" value="Genomic_DNA"/>
</dbReference>
<reference evidence="9" key="1">
    <citation type="journal article" date="2019" name="Int. J. Syst. Evol. Microbiol.">
        <title>The Global Catalogue of Microorganisms (GCM) 10K type strain sequencing project: providing services to taxonomists for standard genome sequencing and annotation.</title>
        <authorList>
            <consortium name="The Broad Institute Genomics Platform"/>
            <consortium name="The Broad Institute Genome Sequencing Center for Infectious Disease"/>
            <person name="Wu L."/>
            <person name="Ma J."/>
        </authorList>
    </citation>
    <scope>NUCLEOTIDE SEQUENCE [LARGE SCALE GENOMIC DNA]</scope>
    <source>
        <strain evidence="9">NBRC 102407</strain>
    </source>
</reference>
<sequence>MPHGYGIKAQGMGGASIALPQDALAAANNPAGMAFVGNRLDLGLAVVMPKPASTFGGTDFDGDGVKAIPIPEFGYNRMLDSRQSVGVSVYGNGVTTKYDTNILGGPGSGKDGAKLMQVIVSPTYAVKLSDTQAVGVSLDLAYQRFRVDGVPDATGQEGQGTETSMGAGFKLGWTGQVSERVTLGAMYAARMRMGKLDAYRNLLANRGEFDVPERYGVGIALRPVEGVVIAADVMRVNWGDINSLANPLTAPQAGFGWHSQTISRIGASWQATPALQVRGGFSHGTQIVAGKDTTLNYLAPVTPQNHVTAGATWTLPDRSELSVVYARVLGEEVKGTGPSAGVDVRMSQNWIGAAYAWKW</sequence>
<comment type="similarity">
    <text evidence="2">Belongs to the OmpP1/FadL family.</text>
</comment>
<dbReference type="PANTHER" id="PTHR35093">
    <property type="entry name" value="OUTER MEMBRANE PROTEIN NMB0088-RELATED"/>
    <property type="match status" value="1"/>
</dbReference>
<evidence type="ECO:0008006" key="10">
    <source>
        <dbReference type="Google" id="ProtNLM"/>
    </source>
</evidence>
<evidence type="ECO:0000256" key="4">
    <source>
        <dbReference type="ARBA" id="ARBA00022692"/>
    </source>
</evidence>
<evidence type="ECO:0000256" key="1">
    <source>
        <dbReference type="ARBA" id="ARBA00004571"/>
    </source>
</evidence>
<keyword evidence="6" id="KW-0472">Membrane</keyword>
<dbReference type="Pfam" id="PF03349">
    <property type="entry name" value="Toluene_X"/>
    <property type="match status" value="1"/>
</dbReference>
<keyword evidence="9" id="KW-1185">Reference proteome</keyword>